<keyword evidence="16" id="KW-1185">Reference proteome</keyword>
<accession>A0A5A7QRG8</accession>
<comment type="catalytic activity">
    <reaction evidence="9 12">
        <text>O-phospho-L-seryl-[protein] + H2O = L-seryl-[protein] + phosphate</text>
        <dbReference type="Rhea" id="RHEA:20629"/>
        <dbReference type="Rhea" id="RHEA-COMP:9863"/>
        <dbReference type="Rhea" id="RHEA-COMP:11604"/>
        <dbReference type="ChEBI" id="CHEBI:15377"/>
        <dbReference type="ChEBI" id="CHEBI:29999"/>
        <dbReference type="ChEBI" id="CHEBI:43474"/>
        <dbReference type="ChEBI" id="CHEBI:83421"/>
        <dbReference type="EC" id="3.1.3.16"/>
    </reaction>
</comment>
<evidence type="ECO:0000256" key="11">
    <source>
        <dbReference type="PROSITE-ProRule" id="PRU00812"/>
    </source>
</evidence>
<evidence type="ECO:0000256" key="3">
    <source>
        <dbReference type="ARBA" id="ARBA00022723"/>
    </source>
</evidence>
<organism evidence="15 16">
    <name type="scientific">Striga asiatica</name>
    <name type="common">Asiatic witchweed</name>
    <name type="synonym">Buchnera asiatica</name>
    <dbReference type="NCBI Taxonomy" id="4170"/>
    <lineage>
        <taxon>Eukaryota</taxon>
        <taxon>Viridiplantae</taxon>
        <taxon>Streptophyta</taxon>
        <taxon>Embryophyta</taxon>
        <taxon>Tracheophyta</taxon>
        <taxon>Spermatophyta</taxon>
        <taxon>Magnoliopsida</taxon>
        <taxon>eudicotyledons</taxon>
        <taxon>Gunneridae</taxon>
        <taxon>Pentapetalae</taxon>
        <taxon>asterids</taxon>
        <taxon>lamiids</taxon>
        <taxon>Lamiales</taxon>
        <taxon>Orobanchaceae</taxon>
        <taxon>Buchnereae</taxon>
        <taxon>Striga</taxon>
    </lineage>
</organism>
<dbReference type="InterPro" id="IPR007308">
    <property type="entry name" value="Rtr1/RPAP2_dom"/>
</dbReference>
<dbReference type="EMBL" id="BKCP01007604">
    <property type="protein sequence ID" value="GER46511.1"/>
    <property type="molecule type" value="Genomic_DNA"/>
</dbReference>
<comment type="catalytic activity">
    <reaction evidence="10 12">
        <text>O-phospho-L-threonyl-[protein] + H2O = L-threonyl-[protein] + phosphate</text>
        <dbReference type="Rhea" id="RHEA:47004"/>
        <dbReference type="Rhea" id="RHEA-COMP:11060"/>
        <dbReference type="Rhea" id="RHEA-COMP:11605"/>
        <dbReference type="ChEBI" id="CHEBI:15377"/>
        <dbReference type="ChEBI" id="CHEBI:30013"/>
        <dbReference type="ChEBI" id="CHEBI:43474"/>
        <dbReference type="ChEBI" id="CHEBI:61977"/>
        <dbReference type="EC" id="3.1.3.16"/>
    </reaction>
</comment>
<dbReference type="PROSITE" id="PS51479">
    <property type="entry name" value="ZF_RTR1"/>
    <property type="match status" value="1"/>
</dbReference>
<dbReference type="EC" id="3.1.3.16" evidence="12"/>
<evidence type="ECO:0000256" key="4">
    <source>
        <dbReference type="ARBA" id="ARBA00022771"/>
    </source>
</evidence>
<protein>
    <recommendedName>
        <fullName evidence="12">RNA polymerase II subunit B1 CTD phosphatase RPAP2 homolog</fullName>
        <ecNumber evidence="12">3.1.3.16</ecNumber>
    </recommendedName>
</protein>
<evidence type="ECO:0000256" key="8">
    <source>
        <dbReference type="ARBA" id="ARBA00023242"/>
    </source>
</evidence>
<evidence type="ECO:0000256" key="9">
    <source>
        <dbReference type="ARBA" id="ARBA00047761"/>
    </source>
</evidence>
<dbReference type="PANTHER" id="PTHR14732:SF0">
    <property type="entry name" value="RNA POLYMERASE II SUBUNIT B1 CTD PHOSPHATASE RPAP2-RELATED"/>
    <property type="match status" value="1"/>
</dbReference>
<evidence type="ECO:0000256" key="6">
    <source>
        <dbReference type="ARBA" id="ARBA00022833"/>
    </source>
</evidence>
<dbReference type="AlphaFoldDB" id="A0A5A7QRG8"/>
<evidence type="ECO:0000313" key="16">
    <source>
        <dbReference type="Proteomes" id="UP000325081"/>
    </source>
</evidence>
<feature type="region of interest" description="Disordered" evidence="13">
    <location>
        <begin position="180"/>
        <end position="200"/>
    </location>
</feature>
<dbReference type="Gene3D" id="1.25.40.820">
    <property type="match status" value="1"/>
</dbReference>
<keyword evidence="4 12" id="KW-0863">Zinc-finger</keyword>
<dbReference type="GO" id="GO:0008270">
    <property type="term" value="F:zinc ion binding"/>
    <property type="evidence" value="ECO:0007669"/>
    <property type="project" value="UniProtKB-KW"/>
</dbReference>
<keyword evidence="6 12" id="KW-0862">Zinc</keyword>
<evidence type="ECO:0000313" key="15">
    <source>
        <dbReference type="EMBL" id="GER46511.1"/>
    </source>
</evidence>
<comment type="caution">
    <text evidence="15">The sequence shown here is derived from an EMBL/GenBank/DDBJ whole genome shotgun (WGS) entry which is preliminary data.</text>
</comment>
<evidence type="ECO:0000256" key="10">
    <source>
        <dbReference type="ARBA" id="ARBA00048336"/>
    </source>
</evidence>
<evidence type="ECO:0000256" key="1">
    <source>
        <dbReference type="ARBA" id="ARBA00004123"/>
    </source>
</evidence>
<comment type="similarity">
    <text evidence="2 11 12">Belongs to the RPAP2 family.</text>
</comment>
<evidence type="ECO:0000256" key="13">
    <source>
        <dbReference type="SAM" id="MobiDB-lite"/>
    </source>
</evidence>
<gene>
    <name evidence="15" type="ORF">STAS_23554</name>
</gene>
<sequence>MNHEVQTVKDAVLKLQCSLLEGIKHESQLTTSGALLSQSDYQDVVTERTIAGICGHPLCTNPLPTERPRKGRYRVSLKEHKVYDLQETYKYCSTGCLINSRTFAATLKEERPSDLNLAKLRGILNLFYGPISGPNDVGMSGNGDMGLSGLRIEEKMGKTAGEVSVEEWIGPSNAIDGYVPRREKNLDAGQSNNDRKSGKKEHIGKFSSWVVLFVLC</sequence>
<dbReference type="PANTHER" id="PTHR14732">
    <property type="entry name" value="RNA POLYMERASE II SUBUNIT B1 CTD PHOSPHATASE RPAP2-RELATED"/>
    <property type="match status" value="1"/>
</dbReference>
<reference evidence="16" key="1">
    <citation type="journal article" date="2019" name="Curr. Biol.">
        <title>Genome Sequence of Striga asiatica Provides Insight into the Evolution of Plant Parasitism.</title>
        <authorList>
            <person name="Yoshida S."/>
            <person name="Kim S."/>
            <person name="Wafula E.K."/>
            <person name="Tanskanen J."/>
            <person name="Kim Y.M."/>
            <person name="Honaas L."/>
            <person name="Yang Z."/>
            <person name="Spallek T."/>
            <person name="Conn C.E."/>
            <person name="Ichihashi Y."/>
            <person name="Cheong K."/>
            <person name="Cui S."/>
            <person name="Der J.P."/>
            <person name="Gundlach H."/>
            <person name="Jiao Y."/>
            <person name="Hori C."/>
            <person name="Ishida J.K."/>
            <person name="Kasahara H."/>
            <person name="Kiba T."/>
            <person name="Kim M.S."/>
            <person name="Koo N."/>
            <person name="Laohavisit A."/>
            <person name="Lee Y.H."/>
            <person name="Lumba S."/>
            <person name="McCourt P."/>
            <person name="Mortimer J.C."/>
            <person name="Mutuku J.M."/>
            <person name="Nomura T."/>
            <person name="Sasaki-Sekimoto Y."/>
            <person name="Seto Y."/>
            <person name="Wang Y."/>
            <person name="Wakatake T."/>
            <person name="Sakakibara H."/>
            <person name="Demura T."/>
            <person name="Yamaguchi S."/>
            <person name="Yoneyama K."/>
            <person name="Manabe R.I."/>
            <person name="Nelson D.C."/>
            <person name="Schulman A.H."/>
            <person name="Timko M.P."/>
            <person name="dePamphilis C.W."/>
            <person name="Choi D."/>
            <person name="Shirasu K."/>
        </authorList>
    </citation>
    <scope>NUCLEOTIDE SEQUENCE [LARGE SCALE GENOMIC DNA]</scope>
    <source>
        <strain evidence="16">cv. UVA1</strain>
    </source>
</reference>
<evidence type="ECO:0000256" key="7">
    <source>
        <dbReference type="ARBA" id="ARBA00022912"/>
    </source>
</evidence>
<dbReference type="InterPro" id="IPR038534">
    <property type="entry name" value="Rtr1/RPAP2_sf"/>
</dbReference>
<dbReference type="Proteomes" id="UP000325081">
    <property type="component" value="Unassembled WGS sequence"/>
</dbReference>
<dbReference type="GO" id="GO:0005737">
    <property type="term" value="C:cytoplasm"/>
    <property type="evidence" value="ECO:0007669"/>
    <property type="project" value="TreeGrafter"/>
</dbReference>
<evidence type="ECO:0000259" key="14">
    <source>
        <dbReference type="PROSITE" id="PS51479"/>
    </source>
</evidence>
<keyword evidence="7 12" id="KW-0904">Protein phosphatase</keyword>
<evidence type="ECO:0000256" key="2">
    <source>
        <dbReference type="ARBA" id="ARBA00005676"/>
    </source>
</evidence>
<comment type="function">
    <text evidence="12">Putative RNA polymerase II subunit B1 C-terminal domain (CTD) phosphatase involved in RNA polymerase II transcription regulation.</text>
</comment>
<comment type="subcellular location">
    <subcellularLocation>
        <location evidence="1 12">Nucleus</location>
    </subcellularLocation>
</comment>
<name>A0A5A7QRG8_STRAF</name>
<evidence type="ECO:0000256" key="5">
    <source>
        <dbReference type="ARBA" id="ARBA00022801"/>
    </source>
</evidence>
<dbReference type="GO" id="GO:0043175">
    <property type="term" value="F:RNA polymerase core enzyme binding"/>
    <property type="evidence" value="ECO:0007669"/>
    <property type="project" value="UniProtKB-UniRule"/>
</dbReference>
<dbReference type="GO" id="GO:0008420">
    <property type="term" value="F:RNA polymerase II CTD heptapeptide repeat phosphatase activity"/>
    <property type="evidence" value="ECO:0007669"/>
    <property type="project" value="UniProtKB-UniRule"/>
</dbReference>
<evidence type="ECO:0000256" key="12">
    <source>
        <dbReference type="RuleBase" id="RU367080"/>
    </source>
</evidence>
<keyword evidence="3 12" id="KW-0479">Metal-binding</keyword>
<feature type="domain" description="RTR1-type" evidence="14">
    <location>
        <begin position="31"/>
        <end position="116"/>
    </location>
</feature>
<dbReference type="InterPro" id="IPR039693">
    <property type="entry name" value="Rtr1/RPAP2"/>
</dbReference>
<dbReference type="Pfam" id="PF04181">
    <property type="entry name" value="RPAP2_Rtr1"/>
    <property type="match status" value="1"/>
</dbReference>
<keyword evidence="5 12" id="KW-0378">Hydrolase</keyword>
<proteinExistence type="inferred from homology"/>
<dbReference type="GO" id="GO:0005634">
    <property type="term" value="C:nucleus"/>
    <property type="evidence" value="ECO:0007669"/>
    <property type="project" value="UniProtKB-SubCell"/>
</dbReference>
<keyword evidence="8 12" id="KW-0539">Nucleus</keyword>